<feature type="transmembrane region" description="Helical" evidence="5">
    <location>
        <begin position="140"/>
        <end position="160"/>
    </location>
</feature>
<dbReference type="InterPro" id="IPR011701">
    <property type="entry name" value="MFS"/>
</dbReference>
<protein>
    <submittedName>
        <fullName evidence="7">Permease, MFS family</fullName>
    </submittedName>
</protein>
<feature type="transmembrane region" description="Helical" evidence="5">
    <location>
        <begin position="53"/>
        <end position="73"/>
    </location>
</feature>
<organism evidence="7 8">
    <name type="scientific">Citrobacter freundii</name>
    <dbReference type="NCBI Taxonomy" id="546"/>
    <lineage>
        <taxon>Bacteria</taxon>
        <taxon>Pseudomonadati</taxon>
        <taxon>Pseudomonadota</taxon>
        <taxon>Gammaproteobacteria</taxon>
        <taxon>Enterobacterales</taxon>
        <taxon>Enterobacteriaceae</taxon>
        <taxon>Citrobacter</taxon>
        <taxon>Citrobacter freundii complex</taxon>
    </lineage>
</organism>
<keyword evidence="4 5" id="KW-0472">Membrane</keyword>
<feature type="transmembrane region" description="Helical" evidence="5">
    <location>
        <begin position="80"/>
        <end position="99"/>
    </location>
</feature>
<dbReference type="PROSITE" id="PS50850">
    <property type="entry name" value="MFS"/>
    <property type="match status" value="1"/>
</dbReference>
<dbReference type="SUPFAM" id="SSF103473">
    <property type="entry name" value="MFS general substrate transporter"/>
    <property type="match status" value="1"/>
</dbReference>
<accession>A0A7G2IQX9</accession>
<keyword evidence="1" id="KW-1003">Cell membrane</keyword>
<dbReference type="RefSeq" id="WP_009654820.1">
    <property type="nucleotide sequence ID" value="NZ_BPFK01000004.1"/>
</dbReference>
<sequence length="194" mass="20990">MNENAGESESVSATRLAPVLFAALLSMICFFTSIIIIPQVFSCMAIGAAETGYFLSFISLVAVGAAAMMPRLIARLREYGNLYTAFSCYAAGHFIFSFADNVVFYIAGGVLMSCGFGLSVPLVNHMTVEQSHARVRGRNLAWLSMAIFSGQFLSSFMEIILGDSSVVFRGTATIAVAVIVALMVIHRKRRFKTA</sequence>
<dbReference type="Proteomes" id="UP000019194">
    <property type="component" value="Unassembled WGS sequence"/>
</dbReference>
<keyword evidence="3 5" id="KW-1133">Transmembrane helix</keyword>
<keyword evidence="2 5" id="KW-0812">Transmembrane</keyword>
<comment type="caution">
    <text evidence="7">The sequence shown here is derived from an EMBL/GenBank/DDBJ whole genome shotgun (WGS) entry which is preliminary data.</text>
</comment>
<name>A0A7G2IQX9_CITFR</name>
<feature type="transmembrane region" description="Helical" evidence="5">
    <location>
        <begin position="105"/>
        <end position="128"/>
    </location>
</feature>
<evidence type="ECO:0000259" key="6">
    <source>
        <dbReference type="PROSITE" id="PS50850"/>
    </source>
</evidence>
<evidence type="ECO:0000256" key="3">
    <source>
        <dbReference type="ARBA" id="ARBA00022989"/>
    </source>
</evidence>
<dbReference type="Gene3D" id="1.20.1250.20">
    <property type="entry name" value="MFS general substrate transporter like domains"/>
    <property type="match status" value="1"/>
</dbReference>
<reference evidence="7 8" key="1">
    <citation type="submission" date="2013-10" db="EMBL/GenBank/DDBJ databases">
        <title>Antibiotic resistance diversity of beta-lactamase producers in the General Hospital Vienna.</title>
        <authorList>
            <person name="Barisic I."/>
            <person name="Mitteregger D."/>
            <person name="Hirschl A.M."/>
            <person name="Noehammer C."/>
            <person name="Wiesinger-Mayr H."/>
        </authorList>
    </citation>
    <scope>NUCLEOTIDE SEQUENCE [LARGE SCALE GENOMIC DNA]</scope>
    <source>
        <strain evidence="7 8">ISC11</strain>
    </source>
</reference>
<dbReference type="Pfam" id="PF07690">
    <property type="entry name" value="MFS_1"/>
    <property type="match status" value="1"/>
</dbReference>
<feature type="domain" description="Major facilitator superfamily (MFS) profile" evidence="6">
    <location>
        <begin position="10"/>
        <end position="194"/>
    </location>
</feature>
<dbReference type="AlphaFoldDB" id="A0A7G2IQX9"/>
<evidence type="ECO:0000256" key="4">
    <source>
        <dbReference type="ARBA" id="ARBA00023136"/>
    </source>
</evidence>
<dbReference type="InterPro" id="IPR020846">
    <property type="entry name" value="MFS_dom"/>
</dbReference>
<evidence type="ECO:0000313" key="7">
    <source>
        <dbReference type="EMBL" id="CDL38811.1"/>
    </source>
</evidence>
<evidence type="ECO:0000256" key="1">
    <source>
        <dbReference type="ARBA" id="ARBA00022475"/>
    </source>
</evidence>
<dbReference type="InterPro" id="IPR036259">
    <property type="entry name" value="MFS_trans_sf"/>
</dbReference>
<proteinExistence type="predicted"/>
<evidence type="ECO:0000313" key="8">
    <source>
        <dbReference type="Proteomes" id="UP000019194"/>
    </source>
</evidence>
<dbReference type="EMBL" id="CBWP010000050">
    <property type="protein sequence ID" value="CDL38811.1"/>
    <property type="molecule type" value="Genomic_DNA"/>
</dbReference>
<evidence type="ECO:0000256" key="2">
    <source>
        <dbReference type="ARBA" id="ARBA00022692"/>
    </source>
</evidence>
<feature type="transmembrane region" description="Helical" evidence="5">
    <location>
        <begin position="166"/>
        <end position="185"/>
    </location>
</feature>
<dbReference type="GeneID" id="63140443"/>
<evidence type="ECO:0000256" key="5">
    <source>
        <dbReference type="SAM" id="Phobius"/>
    </source>
</evidence>
<dbReference type="GO" id="GO:0022857">
    <property type="term" value="F:transmembrane transporter activity"/>
    <property type="evidence" value="ECO:0007669"/>
    <property type="project" value="InterPro"/>
</dbReference>
<feature type="transmembrane region" description="Helical" evidence="5">
    <location>
        <begin position="20"/>
        <end position="41"/>
    </location>
</feature>